<feature type="region of interest" description="Disordered" evidence="6">
    <location>
        <begin position="69"/>
        <end position="90"/>
    </location>
</feature>
<dbReference type="Proteomes" id="UP000295252">
    <property type="component" value="Chromosome XI"/>
</dbReference>
<dbReference type="OrthoDB" id="1896642at2759"/>
<keyword evidence="3" id="KW-0238">DNA-binding</keyword>
<accession>A0A068UYB6</accession>
<evidence type="ECO:0000313" key="9">
    <source>
        <dbReference type="Proteomes" id="UP000295252"/>
    </source>
</evidence>
<evidence type="ECO:0000256" key="2">
    <source>
        <dbReference type="ARBA" id="ARBA00023015"/>
    </source>
</evidence>
<dbReference type="Gramene" id="CDP12628">
    <property type="protein sequence ID" value="CDP12628"/>
    <property type="gene ID" value="GSCOC_T00036322001"/>
</dbReference>
<feature type="domain" description="MADS-box" evidence="7">
    <location>
        <begin position="1"/>
        <end position="61"/>
    </location>
</feature>
<dbReference type="STRING" id="49390.A0A068UYB6"/>
<name>A0A068UYB6_COFCA</name>
<dbReference type="PRINTS" id="PR00404">
    <property type="entry name" value="MADSDOMAIN"/>
</dbReference>
<dbReference type="GO" id="GO:0000981">
    <property type="term" value="F:DNA-binding transcription factor activity, RNA polymerase II-specific"/>
    <property type="evidence" value="ECO:0007669"/>
    <property type="project" value="TreeGrafter"/>
</dbReference>
<dbReference type="PROSITE" id="PS50066">
    <property type="entry name" value="MADS_BOX_2"/>
    <property type="match status" value="1"/>
</dbReference>
<dbReference type="InParanoid" id="A0A068UYB6"/>
<proteinExistence type="predicted"/>
<dbReference type="Gene3D" id="3.40.1810.10">
    <property type="entry name" value="Transcription factor, MADS-box"/>
    <property type="match status" value="1"/>
</dbReference>
<reference evidence="9" key="1">
    <citation type="journal article" date="2014" name="Science">
        <title>The coffee genome provides insight into the convergent evolution of caffeine biosynthesis.</title>
        <authorList>
            <person name="Denoeud F."/>
            <person name="Carretero-Paulet L."/>
            <person name="Dereeper A."/>
            <person name="Droc G."/>
            <person name="Guyot R."/>
            <person name="Pietrella M."/>
            <person name="Zheng C."/>
            <person name="Alberti A."/>
            <person name="Anthony F."/>
            <person name="Aprea G."/>
            <person name="Aury J.M."/>
            <person name="Bento P."/>
            <person name="Bernard M."/>
            <person name="Bocs S."/>
            <person name="Campa C."/>
            <person name="Cenci A."/>
            <person name="Combes M.C."/>
            <person name="Crouzillat D."/>
            <person name="Da Silva C."/>
            <person name="Daddiego L."/>
            <person name="De Bellis F."/>
            <person name="Dussert S."/>
            <person name="Garsmeur O."/>
            <person name="Gayraud T."/>
            <person name="Guignon V."/>
            <person name="Jahn K."/>
            <person name="Jamilloux V."/>
            <person name="Joet T."/>
            <person name="Labadie K."/>
            <person name="Lan T."/>
            <person name="Leclercq J."/>
            <person name="Lepelley M."/>
            <person name="Leroy T."/>
            <person name="Li L.T."/>
            <person name="Librado P."/>
            <person name="Lopez L."/>
            <person name="Munoz A."/>
            <person name="Noel B."/>
            <person name="Pallavicini A."/>
            <person name="Perrotta G."/>
            <person name="Poncet V."/>
            <person name="Pot D."/>
            <person name="Priyono X."/>
            <person name="Rigoreau M."/>
            <person name="Rouard M."/>
            <person name="Rozas J."/>
            <person name="Tranchant-Dubreuil C."/>
            <person name="VanBuren R."/>
            <person name="Zhang Q."/>
            <person name="Andrade A.C."/>
            <person name="Argout X."/>
            <person name="Bertrand B."/>
            <person name="de Kochko A."/>
            <person name="Graziosi G."/>
            <person name="Henry R.J."/>
            <person name="Jayarama X."/>
            <person name="Ming R."/>
            <person name="Nagai C."/>
            <person name="Rounsley S."/>
            <person name="Sankoff D."/>
            <person name="Giuliano G."/>
            <person name="Albert V.A."/>
            <person name="Wincker P."/>
            <person name="Lashermes P."/>
        </authorList>
    </citation>
    <scope>NUCLEOTIDE SEQUENCE [LARGE SCALE GENOMIC DNA]</scope>
    <source>
        <strain evidence="9">cv. DH200-94</strain>
    </source>
</reference>
<dbReference type="SUPFAM" id="SSF55455">
    <property type="entry name" value="SRF-like"/>
    <property type="match status" value="1"/>
</dbReference>
<evidence type="ECO:0000259" key="7">
    <source>
        <dbReference type="PROSITE" id="PS50066"/>
    </source>
</evidence>
<comment type="subcellular location">
    <subcellularLocation>
        <location evidence="1">Nucleus</location>
    </subcellularLocation>
</comment>
<keyword evidence="9" id="KW-1185">Reference proteome</keyword>
<evidence type="ECO:0000313" key="8">
    <source>
        <dbReference type="EMBL" id="CDP12628.1"/>
    </source>
</evidence>
<dbReference type="PhylomeDB" id="A0A068UYB6"/>
<keyword evidence="5" id="KW-0539">Nucleus</keyword>
<dbReference type="GO" id="GO:0005634">
    <property type="term" value="C:nucleus"/>
    <property type="evidence" value="ECO:0007669"/>
    <property type="project" value="UniProtKB-SubCell"/>
</dbReference>
<dbReference type="InterPro" id="IPR002100">
    <property type="entry name" value="TF_MADSbox"/>
</dbReference>
<evidence type="ECO:0000256" key="4">
    <source>
        <dbReference type="ARBA" id="ARBA00023163"/>
    </source>
</evidence>
<keyword evidence="4" id="KW-0804">Transcription</keyword>
<dbReference type="PANTHER" id="PTHR11945:SF779">
    <property type="entry name" value="AGAMOUS-LIKE MADS-BOX PROTEIN AGL61"/>
    <property type="match status" value="1"/>
</dbReference>
<dbReference type="Pfam" id="PF00319">
    <property type="entry name" value="SRF-TF"/>
    <property type="match status" value="1"/>
</dbReference>
<dbReference type="InterPro" id="IPR036879">
    <property type="entry name" value="TF_MADSbox_sf"/>
</dbReference>
<dbReference type="OMA" id="CTMEMEI"/>
<gene>
    <name evidence="8" type="ORF">GSCOC_T00036322001</name>
</gene>
<dbReference type="PANTHER" id="PTHR11945">
    <property type="entry name" value="MADS BOX PROTEIN"/>
    <property type="match status" value="1"/>
</dbReference>
<evidence type="ECO:0000256" key="3">
    <source>
        <dbReference type="ARBA" id="ARBA00023125"/>
    </source>
</evidence>
<dbReference type="SMART" id="SM00432">
    <property type="entry name" value="MADS"/>
    <property type="match status" value="1"/>
</dbReference>
<keyword evidence="2" id="KW-0805">Transcription regulation</keyword>
<sequence>MGKRRIEIKKIEDKKKQQVTFTKRRKRLFKMAMELGQKYDAEVAVTIRSNAGNIFAFGHPSIDSIVQRYEEAKETESSAAKRDNDVHQEM</sequence>
<dbReference type="GO" id="GO:0046983">
    <property type="term" value="F:protein dimerization activity"/>
    <property type="evidence" value="ECO:0007669"/>
    <property type="project" value="InterPro"/>
</dbReference>
<dbReference type="AlphaFoldDB" id="A0A068UYB6"/>
<dbReference type="EMBL" id="HG739152">
    <property type="protein sequence ID" value="CDP12628.1"/>
    <property type="molecule type" value="Genomic_DNA"/>
</dbReference>
<dbReference type="GO" id="GO:0000978">
    <property type="term" value="F:RNA polymerase II cis-regulatory region sequence-specific DNA binding"/>
    <property type="evidence" value="ECO:0007669"/>
    <property type="project" value="TreeGrafter"/>
</dbReference>
<evidence type="ECO:0000256" key="1">
    <source>
        <dbReference type="ARBA" id="ARBA00004123"/>
    </source>
</evidence>
<protein>
    <recommendedName>
        <fullName evidence="7">MADS-box domain-containing protein</fullName>
    </recommendedName>
</protein>
<organism evidence="8 9">
    <name type="scientific">Coffea canephora</name>
    <name type="common">Robusta coffee</name>
    <dbReference type="NCBI Taxonomy" id="49390"/>
    <lineage>
        <taxon>Eukaryota</taxon>
        <taxon>Viridiplantae</taxon>
        <taxon>Streptophyta</taxon>
        <taxon>Embryophyta</taxon>
        <taxon>Tracheophyta</taxon>
        <taxon>Spermatophyta</taxon>
        <taxon>Magnoliopsida</taxon>
        <taxon>eudicotyledons</taxon>
        <taxon>Gunneridae</taxon>
        <taxon>Pentapetalae</taxon>
        <taxon>asterids</taxon>
        <taxon>lamiids</taxon>
        <taxon>Gentianales</taxon>
        <taxon>Rubiaceae</taxon>
        <taxon>Ixoroideae</taxon>
        <taxon>Gardenieae complex</taxon>
        <taxon>Bertiereae - Coffeeae clade</taxon>
        <taxon>Coffeeae</taxon>
        <taxon>Coffea</taxon>
    </lineage>
</organism>
<evidence type="ECO:0000256" key="5">
    <source>
        <dbReference type="ARBA" id="ARBA00023242"/>
    </source>
</evidence>
<evidence type="ECO:0000256" key="6">
    <source>
        <dbReference type="SAM" id="MobiDB-lite"/>
    </source>
</evidence>